<reference evidence="1 2" key="1">
    <citation type="submission" date="2021-12" db="EMBL/GenBank/DDBJ databases">
        <title>Genome sequencing of bacteria with rrn-lacking chromosome and rrn-plasmid.</title>
        <authorList>
            <person name="Anda M."/>
            <person name="Iwasaki W."/>
        </authorList>
    </citation>
    <scope>NUCLEOTIDE SEQUENCE [LARGE SCALE GENOMIC DNA]</scope>
    <source>
        <strain evidence="1 2">NBRC 15940</strain>
    </source>
</reference>
<dbReference type="Pfam" id="PF11225">
    <property type="entry name" value="DUF3024"/>
    <property type="match status" value="1"/>
</dbReference>
<accession>A0AAN5AL73</accession>
<protein>
    <recommendedName>
        <fullName evidence="3">DUF3024 domain-containing protein</fullName>
    </recommendedName>
</protein>
<dbReference type="InterPro" id="IPR021388">
    <property type="entry name" value="DUF3024"/>
</dbReference>
<keyword evidence="2" id="KW-1185">Reference proteome</keyword>
<evidence type="ECO:0000313" key="1">
    <source>
        <dbReference type="EMBL" id="GJM63610.1"/>
    </source>
</evidence>
<comment type="caution">
    <text evidence="1">The sequence shown here is derived from an EMBL/GenBank/DDBJ whole genome shotgun (WGS) entry which is preliminary data.</text>
</comment>
<sequence>MSENSRVVSIFEKSIASFVEAMRPAEDMRDEVDIGYTFEKNTLILLEIRPSYVKPGIIVKSPIAKAKFIKSRSIWKLYWCRADESWDPYQPNPELENLTDVFEIINEDEYGCFWG</sequence>
<dbReference type="EMBL" id="BQKE01000003">
    <property type="protein sequence ID" value="GJM63610.1"/>
    <property type="molecule type" value="Genomic_DNA"/>
</dbReference>
<evidence type="ECO:0000313" key="2">
    <source>
        <dbReference type="Proteomes" id="UP001310022"/>
    </source>
</evidence>
<organism evidence="1 2">
    <name type="scientific">Persicobacter diffluens</name>
    <dbReference type="NCBI Taxonomy" id="981"/>
    <lineage>
        <taxon>Bacteria</taxon>
        <taxon>Pseudomonadati</taxon>
        <taxon>Bacteroidota</taxon>
        <taxon>Cytophagia</taxon>
        <taxon>Cytophagales</taxon>
        <taxon>Persicobacteraceae</taxon>
        <taxon>Persicobacter</taxon>
    </lineage>
</organism>
<dbReference type="RefSeq" id="WP_060689443.1">
    <property type="nucleotide sequence ID" value="NZ_BQKE01000003.1"/>
</dbReference>
<name>A0AAN5AL73_9BACT</name>
<evidence type="ECO:0008006" key="3">
    <source>
        <dbReference type="Google" id="ProtNLM"/>
    </source>
</evidence>
<dbReference type="AlphaFoldDB" id="A0AAN5AL73"/>
<dbReference type="Proteomes" id="UP001310022">
    <property type="component" value="Unassembled WGS sequence"/>
</dbReference>
<proteinExistence type="predicted"/>
<gene>
    <name evidence="1" type="ORF">PEDI_41620</name>
</gene>